<comment type="caution">
    <text evidence="2">The sequence shown here is derived from an EMBL/GenBank/DDBJ whole genome shotgun (WGS) entry which is preliminary data.</text>
</comment>
<dbReference type="AlphaFoldDB" id="U2V0P6"/>
<keyword evidence="3" id="KW-1185">Reference proteome</keyword>
<reference evidence="2 3" key="1">
    <citation type="submission" date="2013-08" db="EMBL/GenBank/DDBJ databases">
        <authorList>
            <person name="Durkin A.S."/>
            <person name="Haft D.R."/>
            <person name="McCorrison J."/>
            <person name="Torralba M."/>
            <person name="Gillis M."/>
            <person name="Haft D.H."/>
            <person name="Methe B."/>
            <person name="Sutton G."/>
            <person name="Nelson K.E."/>
        </authorList>
    </citation>
    <scope>NUCLEOTIDE SEQUENCE [LARGE SCALE GENOMIC DNA]</scope>
    <source>
        <strain evidence="2 3">F0195</strain>
    </source>
</reference>
<feature type="region of interest" description="Disordered" evidence="1">
    <location>
        <begin position="1"/>
        <end position="22"/>
    </location>
</feature>
<protein>
    <submittedName>
        <fullName evidence="2">Uncharacterized protein</fullName>
    </submittedName>
</protein>
<sequence>MVPPADGVVPGGAASQKPSSYRGTLPRVSRVVLYPLCRPVLLREAAASRIHTCMRPSAARPTRRAPRAALVWEAELCGSGHRAVHDDATGHGDAPEYKALRGVRTWRVLPTISLVSSHVIMKRPAAHLRQGVRAPRARNAAELRRCPLMARQSVCLTILSAST</sequence>
<accession>U2V0P6</accession>
<dbReference type="EMBL" id="AWEZ01000069">
    <property type="protein sequence ID" value="ERL06246.1"/>
    <property type="molecule type" value="Genomic_DNA"/>
</dbReference>
<dbReference type="STRING" id="1125712.HMPREF1316_0678"/>
<gene>
    <name evidence="2" type="ORF">HMPREF1316_0678</name>
</gene>
<evidence type="ECO:0000313" key="3">
    <source>
        <dbReference type="Proteomes" id="UP000016638"/>
    </source>
</evidence>
<dbReference type="PATRIC" id="fig|1125712.3.peg.2337"/>
<evidence type="ECO:0000313" key="2">
    <source>
        <dbReference type="EMBL" id="ERL06246.1"/>
    </source>
</evidence>
<proteinExistence type="predicted"/>
<organism evidence="2 3">
    <name type="scientific">Olsenella profusa F0195</name>
    <dbReference type="NCBI Taxonomy" id="1125712"/>
    <lineage>
        <taxon>Bacteria</taxon>
        <taxon>Bacillati</taxon>
        <taxon>Actinomycetota</taxon>
        <taxon>Coriobacteriia</taxon>
        <taxon>Coriobacteriales</taxon>
        <taxon>Atopobiaceae</taxon>
        <taxon>Olsenella</taxon>
    </lineage>
</organism>
<name>U2V0P6_9ACTN</name>
<dbReference type="Proteomes" id="UP000016638">
    <property type="component" value="Unassembled WGS sequence"/>
</dbReference>
<evidence type="ECO:0000256" key="1">
    <source>
        <dbReference type="SAM" id="MobiDB-lite"/>
    </source>
</evidence>